<sequence>MAGLCEGGNEPLGFLKARPSRGTGQPRPRCVNRGPRTRWYREGVEESSGDAPTALKKRADKKIHVISCKIGYLCPLGLNNSRITLDSLRNQANHTHLIEEIRREVKEAERNKWKIEFNWIKAHAGHEGNELADQLAKEAARSEDIQESYCKTPKSAKIRILKWFGHLMRMSEDRWPKQIYQWKPPGRRGRGRPKRTWDNEVMEVMHKRGLRNEDAQDRSLWRIGTGRR</sequence>
<name>A0ABQ8S2I6_PERAM</name>
<dbReference type="InterPro" id="IPR012337">
    <property type="entry name" value="RNaseH-like_sf"/>
</dbReference>
<evidence type="ECO:0000313" key="3">
    <source>
        <dbReference type="EMBL" id="KAJ4428218.1"/>
    </source>
</evidence>
<dbReference type="InterPro" id="IPR036397">
    <property type="entry name" value="RNaseH_sf"/>
</dbReference>
<dbReference type="Pfam" id="PF00075">
    <property type="entry name" value="RNase_H"/>
    <property type="match status" value="1"/>
</dbReference>
<dbReference type="EMBL" id="JAJSOF020000037">
    <property type="protein sequence ID" value="KAJ4428218.1"/>
    <property type="molecule type" value="Genomic_DNA"/>
</dbReference>
<protein>
    <recommendedName>
        <fullName evidence="2">RNase H type-1 domain-containing protein</fullName>
    </recommendedName>
</protein>
<feature type="coiled-coil region" evidence="1">
    <location>
        <begin position="91"/>
        <end position="118"/>
    </location>
</feature>
<evidence type="ECO:0000313" key="4">
    <source>
        <dbReference type="Proteomes" id="UP001148838"/>
    </source>
</evidence>
<proteinExistence type="predicted"/>
<feature type="domain" description="RNase H type-1" evidence="2">
    <location>
        <begin position="87"/>
        <end position="140"/>
    </location>
</feature>
<evidence type="ECO:0000259" key="2">
    <source>
        <dbReference type="Pfam" id="PF00075"/>
    </source>
</evidence>
<reference evidence="3 4" key="1">
    <citation type="journal article" date="2022" name="Allergy">
        <title>Genome assembly and annotation of Periplaneta americana reveal a comprehensive cockroach allergen profile.</title>
        <authorList>
            <person name="Wang L."/>
            <person name="Xiong Q."/>
            <person name="Saelim N."/>
            <person name="Wang L."/>
            <person name="Nong W."/>
            <person name="Wan A.T."/>
            <person name="Shi M."/>
            <person name="Liu X."/>
            <person name="Cao Q."/>
            <person name="Hui J.H.L."/>
            <person name="Sookrung N."/>
            <person name="Leung T.F."/>
            <person name="Tungtrongchitr A."/>
            <person name="Tsui S.K.W."/>
        </authorList>
    </citation>
    <scope>NUCLEOTIDE SEQUENCE [LARGE SCALE GENOMIC DNA]</scope>
    <source>
        <strain evidence="3">PWHHKU_190912</strain>
    </source>
</reference>
<keyword evidence="1" id="KW-0175">Coiled coil</keyword>
<comment type="caution">
    <text evidence="3">The sequence shown here is derived from an EMBL/GenBank/DDBJ whole genome shotgun (WGS) entry which is preliminary data.</text>
</comment>
<keyword evidence="4" id="KW-1185">Reference proteome</keyword>
<dbReference type="SUPFAM" id="SSF53098">
    <property type="entry name" value="Ribonuclease H-like"/>
    <property type="match status" value="1"/>
</dbReference>
<dbReference type="Gene3D" id="3.30.420.10">
    <property type="entry name" value="Ribonuclease H-like superfamily/Ribonuclease H"/>
    <property type="match status" value="1"/>
</dbReference>
<evidence type="ECO:0000256" key="1">
    <source>
        <dbReference type="SAM" id="Coils"/>
    </source>
</evidence>
<accession>A0ABQ8S2I6</accession>
<organism evidence="3 4">
    <name type="scientific">Periplaneta americana</name>
    <name type="common">American cockroach</name>
    <name type="synonym">Blatta americana</name>
    <dbReference type="NCBI Taxonomy" id="6978"/>
    <lineage>
        <taxon>Eukaryota</taxon>
        <taxon>Metazoa</taxon>
        <taxon>Ecdysozoa</taxon>
        <taxon>Arthropoda</taxon>
        <taxon>Hexapoda</taxon>
        <taxon>Insecta</taxon>
        <taxon>Pterygota</taxon>
        <taxon>Neoptera</taxon>
        <taxon>Polyneoptera</taxon>
        <taxon>Dictyoptera</taxon>
        <taxon>Blattodea</taxon>
        <taxon>Blattoidea</taxon>
        <taxon>Blattidae</taxon>
        <taxon>Blattinae</taxon>
        <taxon>Periplaneta</taxon>
    </lineage>
</organism>
<dbReference type="InterPro" id="IPR002156">
    <property type="entry name" value="RNaseH_domain"/>
</dbReference>
<gene>
    <name evidence="3" type="ORF">ANN_24234</name>
</gene>
<dbReference type="Proteomes" id="UP001148838">
    <property type="component" value="Unassembled WGS sequence"/>
</dbReference>